<sequence length="628" mass="69984">MVYNQLFQKNTVLLARGTKESNRLYKSWTKSRICQDLTKALAGEPIESRGDRQQSPSDDSDVDTEDATFNQTTAGTQLHQSLPSISAPSHVSEHTPRPPLMQLPTDSWKLLETYCTYTQCWLPIADKLEMLKLSYSYPEEGLELSCDMPNSGSHAEMWSIFAIGSLQIDAGNPNTDPGNGSPARFYDVARLLIPNELGQFSLDHVKALLNLAVFNISTRLFGAAWRLVGTALRIFQTITNPADMNKTQRNNMLSGCFLLDILLSSHLNLRPYLIKADLFRMGKIEEDGMEEWQPWNGQLKLSSVYQPPLPTLSLSTFNALIELVDILGSTTRSQTAPNFLHEMIGRLEAWKSSLPQKLDYIRKDSTPMTPPALLLRFTYCVTALAFVPSHNWFEQTLDVLNTMNAQLGPARLPAIVFCLLRSIKKSVSSLVLDHIAYAKMRDLFISLDPSFGRPEDASTRARGAQGPQGDVPHNFSRTMQASPASFIMNTGEPFIEGYQRPSGSSMHVDGLLPAMNNAQEGDNQPPFNPFDFAMNVLIPEPHDPYNALISGDMGNFLDDFASEHGAKKLQHQPQFMENLGFSAEISMADLLATDRTQFMSTAPHPAQDDDQNPSQLPFTTLYEIGQDI</sequence>
<dbReference type="GO" id="GO:0003700">
    <property type="term" value="F:DNA-binding transcription factor activity"/>
    <property type="evidence" value="ECO:0007669"/>
    <property type="project" value="TreeGrafter"/>
</dbReference>
<dbReference type="GO" id="GO:0008270">
    <property type="term" value="F:zinc ion binding"/>
    <property type="evidence" value="ECO:0007669"/>
    <property type="project" value="InterPro"/>
</dbReference>
<proteinExistence type="predicted"/>
<dbReference type="PANTHER" id="PTHR47655">
    <property type="entry name" value="QUINIC ACID UTILIZATION ACTIVATOR"/>
    <property type="match status" value="1"/>
</dbReference>
<keyword evidence="1" id="KW-0539">Nucleus</keyword>
<name>R0I6W4_EXST2</name>
<dbReference type="GO" id="GO:0045944">
    <property type="term" value="P:positive regulation of transcription by RNA polymerase II"/>
    <property type="evidence" value="ECO:0007669"/>
    <property type="project" value="TreeGrafter"/>
</dbReference>
<dbReference type="InterPro" id="IPR007219">
    <property type="entry name" value="XnlR_reg_dom"/>
</dbReference>
<dbReference type="eggNOG" id="ENOG502S3FG">
    <property type="taxonomic scope" value="Eukaryota"/>
</dbReference>
<evidence type="ECO:0000259" key="3">
    <source>
        <dbReference type="Pfam" id="PF04082"/>
    </source>
</evidence>
<dbReference type="HOGENOM" id="CLU_007607_0_1_1"/>
<gene>
    <name evidence="4" type="ORF">SETTUDRAFT_158138</name>
</gene>
<dbReference type="InterPro" id="IPR052783">
    <property type="entry name" value="Metabolic/Drug-Res_Regulator"/>
</dbReference>
<dbReference type="Pfam" id="PF04082">
    <property type="entry name" value="Fungal_trans"/>
    <property type="match status" value="1"/>
</dbReference>
<dbReference type="RefSeq" id="XP_008031702.1">
    <property type="nucleotide sequence ID" value="XM_008033511.1"/>
</dbReference>
<dbReference type="GO" id="GO:0003677">
    <property type="term" value="F:DNA binding"/>
    <property type="evidence" value="ECO:0007669"/>
    <property type="project" value="InterPro"/>
</dbReference>
<evidence type="ECO:0000256" key="2">
    <source>
        <dbReference type="SAM" id="MobiDB-lite"/>
    </source>
</evidence>
<dbReference type="OrthoDB" id="3364175at2759"/>
<reference evidence="4 5" key="1">
    <citation type="journal article" date="2012" name="PLoS Pathog.">
        <title>Diverse lifestyles and strategies of plant pathogenesis encoded in the genomes of eighteen Dothideomycetes fungi.</title>
        <authorList>
            <person name="Ohm R.A."/>
            <person name="Feau N."/>
            <person name="Henrissat B."/>
            <person name="Schoch C.L."/>
            <person name="Horwitz B.A."/>
            <person name="Barry K.W."/>
            <person name="Condon B.J."/>
            <person name="Copeland A.C."/>
            <person name="Dhillon B."/>
            <person name="Glaser F."/>
            <person name="Hesse C.N."/>
            <person name="Kosti I."/>
            <person name="LaButti K."/>
            <person name="Lindquist E.A."/>
            <person name="Lucas S."/>
            <person name="Salamov A.A."/>
            <person name="Bradshaw R.E."/>
            <person name="Ciuffetti L."/>
            <person name="Hamelin R.C."/>
            <person name="Kema G.H.J."/>
            <person name="Lawrence C."/>
            <person name="Scott J.A."/>
            <person name="Spatafora J.W."/>
            <person name="Turgeon B.G."/>
            <person name="de Wit P.J.G.M."/>
            <person name="Zhong S."/>
            <person name="Goodwin S.B."/>
            <person name="Grigoriev I.V."/>
        </authorList>
    </citation>
    <scope>NUCLEOTIDE SEQUENCE [LARGE SCALE GENOMIC DNA]</scope>
    <source>
        <strain evidence="5">28A</strain>
    </source>
</reference>
<keyword evidence="5" id="KW-1185">Reference proteome</keyword>
<dbReference type="GO" id="GO:0006351">
    <property type="term" value="P:DNA-templated transcription"/>
    <property type="evidence" value="ECO:0007669"/>
    <property type="project" value="InterPro"/>
</dbReference>
<feature type="domain" description="Xylanolytic transcriptional activator regulatory" evidence="3">
    <location>
        <begin position="111"/>
        <end position="361"/>
    </location>
</feature>
<dbReference type="CDD" id="cd12148">
    <property type="entry name" value="fungal_TF_MHR"/>
    <property type="match status" value="1"/>
</dbReference>
<dbReference type="PANTHER" id="PTHR47655:SF2">
    <property type="entry name" value="QUINIC ACID UTILIZATION ACTIVATOR"/>
    <property type="match status" value="1"/>
</dbReference>
<evidence type="ECO:0000313" key="4">
    <source>
        <dbReference type="EMBL" id="EOA81216.1"/>
    </source>
</evidence>
<organism evidence="4 5">
    <name type="scientific">Exserohilum turcicum (strain 28A)</name>
    <name type="common">Northern leaf blight fungus</name>
    <name type="synonym">Setosphaeria turcica</name>
    <dbReference type="NCBI Taxonomy" id="671987"/>
    <lineage>
        <taxon>Eukaryota</taxon>
        <taxon>Fungi</taxon>
        <taxon>Dikarya</taxon>
        <taxon>Ascomycota</taxon>
        <taxon>Pezizomycotina</taxon>
        <taxon>Dothideomycetes</taxon>
        <taxon>Pleosporomycetidae</taxon>
        <taxon>Pleosporales</taxon>
        <taxon>Pleosporineae</taxon>
        <taxon>Pleosporaceae</taxon>
        <taxon>Exserohilum</taxon>
    </lineage>
</organism>
<protein>
    <recommendedName>
        <fullName evidence="3">Xylanolytic transcriptional activator regulatory domain-containing protein</fullName>
    </recommendedName>
</protein>
<accession>R0I6W4</accession>
<dbReference type="STRING" id="671987.R0I6W4"/>
<dbReference type="Proteomes" id="UP000016935">
    <property type="component" value="Unassembled WGS sequence"/>
</dbReference>
<evidence type="ECO:0000256" key="1">
    <source>
        <dbReference type="ARBA" id="ARBA00023242"/>
    </source>
</evidence>
<feature type="compositionally biased region" description="Polar residues" evidence="2">
    <location>
        <begin position="67"/>
        <end position="89"/>
    </location>
</feature>
<reference evidence="4 5" key="2">
    <citation type="journal article" date="2013" name="PLoS Genet.">
        <title>Comparative genome structure, secondary metabolite, and effector coding capacity across Cochliobolus pathogens.</title>
        <authorList>
            <person name="Condon B.J."/>
            <person name="Leng Y."/>
            <person name="Wu D."/>
            <person name="Bushley K.E."/>
            <person name="Ohm R.A."/>
            <person name="Otillar R."/>
            <person name="Martin J."/>
            <person name="Schackwitz W."/>
            <person name="Grimwood J."/>
            <person name="MohdZainudin N."/>
            <person name="Xue C."/>
            <person name="Wang R."/>
            <person name="Manning V.A."/>
            <person name="Dhillon B."/>
            <person name="Tu Z.J."/>
            <person name="Steffenson B.J."/>
            <person name="Salamov A."/>
            <person name="Sun H."/>
            <person name="Lowry S."/>
            <person name="LaButti K."/>
            <person name="Han J."/>
            <person name="Copeland A."/>
            <person name="Lindquist E."/>
            <person name="Barry K."/>
            <person name="Schmutz J."/>
            <person name="Baker S.E."/>
            <person name="Ciuffetti L.M."/>
            <person name="Grigoriev I.V."/>
            <person name="Zhong S."/>
            <person name="Turgeon B.G."/>
        </authorList>
    </citation>
    <scope>NUCLEOTIDE SEQUENCE [LARGE SCALE GENOMIC DNA]</scope>
    <source>
        <strain evidence="5">28A</strain>
    </source>
</reference>
<dbReference type="GeneID" id="19397794"/>
<evidence type="ECO:0000313" key="5">
    <source>
        <dbReference type="Proteomes" id="UP000016935"/>
    </source>
</evidence>
<feature type="region of interest" description="Disordered" evidence="2">
    <location>
        <begin position="455"/>
        <end position="474"/>
    </location>
</feature>
<dbReference type="EMBL" id="KB908877">
    <property type="protein sequence ID" value="EOA81216.1"/>
    <property type="molecule type" value="Genomic_DNA"/>
</dbReference>
<feature type="region of interest" description="Disordered" evidence="2">
    <location>
        <begin position="42"/>
        <end position="99"/>
    </location>
</feature>
<dbReference type="AlphaFoldDB" id="R0I6W4"/>